<protein>
    <submittedName>
        <fullName evidence="1">Uncharacterized protein</fullName>
    </submittedName>
</protein>
<organism evidence="1 2">
    <name type="scientific">Meloidogyne enterolobii</name>
    <name type="common">Root-knot nematode worm</name>
    <name type="synonym">Meloidogyne mayaguensis</name>
    <dbReference type="NCBI Taxonomy" id="390850"/>
    <lineage>
        <taxon>Eukaryota</taxon>
        <taxon>Metazoa</taxon>
        <taxon>Ecdysozoa</taxon>
        <taxon>Nematoda</taxon>
        <taxon>Chromadorea</taxon>
        <taxon>Rhabditida</taxon>
        <taxon>Tylenchina</taxon>
        <taxon>Tylenchomorpha</taxon>
        <taxon>Tylenchoidea</taxon>
        <taxon>Meloidogynidae</taxon>
        <taxon>Meloidogyninae</taxon>
        <taxon>Meloidogyne</taxon>
    </lineage>
</organism>
<dbReference type="EMBL" id="CAJEWN010000101">
    <property type="protein sequence ID" value="CAD2164070.1"/>
    <property type="molecule type" value="Genomic_DNA"/>
</dbReference>
<evidence type="ECO:0000313" key="2">
    <source>
        <dbReference type="Proteomes" id="UP000580250"/>
    </source>
</evidence>
<comment type="caution">
    <text evidence="1">The sequence shown here is derived from an EMBL/GenBank/DDBJ whole genome shotgun (WGS) entry which is preliminary data.</text>
</comment>
<name>A0A6V7URN7_MELEN</name>
<gene>
    <name evidence="1" type="ORF">MENT_LOCUS16372</name>
</gene>
<dbReference type="Proteomes" id="UP000580250">
    <property type="component" value="Unassembled WGS sequence"/>
</dbReference>
<reference evidence="1 2" key="1">
    <citation type="submission" date="2020-08" db="EMBL/GenBank/DDBJ databases">
        <authorList>
            <person name="Koutsovoulos G."/>
            <person name="Danchin GJ E."/>
        </authorList>
    </citation>
    <scope>NUCLEOTIDE SEQUENCE [LARGE SCALE GENOMIC DNA]</scope>
</reference>
<sequence>MKEKYSGKGLFSPEAAKQKAEILSVELNSLFDIRFEKFNVEDHVDLNDIEIIF</sequence>
<evidence type="ECO:0000313" key="1">
    <source>
        <dbReference type="EMBL" id="CAD2164070.1"/>
    </source>
</evidence>
<proteinExistence type="predicted"/>
<accession>A0A6V7URN7</accession>
<dbReference type="AlphaFoldDB" id="A0A6V7URN7"/>